<reference evidence="5 6" key="1">
    <citation type="journal article" date="2021" name="Int. J. Syst. Evol. Microbiol.">
        <title>Streptococcus vicugnae sp. nov., isolated from faeces of alpacas (Vicugna pacos) and cattle (Bos taurus), Streptococcus zalophi sp. nov., and Streptococcus pacificus sp. nov., isolated from respiratory tract of California sea lions (Zalophus californianus).</title>
        <authorList>
            <person name="Volokhov D.V."/>
            <person name="Zagorodnyaya T.A."/>
            <person name="Shen Z."/>
            <person name="Blom J."/>
            <person name="Furtak V.A."/>
            <person name="Eisenberg T."/>
            <person name="Fan P."/>
            <person name="Jeong K.C."/>
            <person name="Gao Y."/>
            <person name="Zhang S."/>
            <person name="Amselle M."/>
        </authorList>
    </citation>
    <scope>NUCLEOTIDE SEQUENCE [LARGE SCALE GENOMIC DNA]</scope>
    <source>
        <strain evidence="5 6">CSL7591</strain>
    </source>
</reference>
<proteinExistence type="inferred from homology"/>
<evidence type="ECO:0000259" key="4">
    <source>
        <dbReference type="SMART" id="SM00382"/>
    </source>
</evidence>
<protein>
    <submittedName>
        <fullName evidence="5">AAA family ATPase</fullName>
    </submittedName>
</protein>
<dbReference type="CDD" id="cd00009">
    <property type="entry name" value="AAA"/>
    <property type="match status" value="1"/>
</dbReference>
<evidence type="ECO:0000313" key="6">
    <source>
        <dbReference type="Proteomes" id="UP000653045"/>
    </source>
</evidence>
<dbReference type="InterPro" id="IPR041627">
    <property type="entry name" value="AAA_lid_6"/>
</dbReference>
<dbReference type="InterPro" id="IPR000641">
    <property type="entry name" value="CbxX/CfxQ"/>
</dbReference>
<name>A0ABS0ZGX1_9STRE</name>
<comment type="similarity">
    <text evidence="1">Belongs to the CbxX/CfxQ family.</text>
</comment>
<dbReference type="Gene3D" id="1.10.8.60">
    <property type="match status" value="1"/>
</dbReference>
<dbReference type="Pfam" id="PF17866">
    <property type="entry name" value="AAA_lid_6"/>
    <property type="match status" value="1"/>
</dbReference>
<dbReference type="PANTHER" id="PTHR43392">
    <property type="entry name" value="AAA-TYPE ATPASE FAMILY PROTEIN / ANKYRIN REPEAT FAMILY PROTEIN"/>
    <property type="match status" value="1"/>
</dbReference>
<evidence type="ECO:0000256" key="1">
    <source>
        <dbReference type="ARBA" id="ARBA00010378"/>
    </source>
</evidence>
<keyword evidence="2" id="KW-0547">Nucleotide-binding</keyword>
<dbReference type="Pfam" id="PF00004">
    <property type="entry name" value="AAA"/>
    <property type="match status" value="1"/>
</dbReference>
<dbReference type="SUPFAM" id="SSF52540">
    <property type="entry name" value="P-loop containing nucleoside triphosphate hydrolases"/>
    <property type="match status" value="1"/>
</dbReference>
<keyword evidence="6" id="KW-1185">Reference proteome</keyword>
<gene>
    <name evidence="5" type="ORF">JHK62_01005</name>
</gene>
<dbReference type="InterPro" id="IPR003959">
    <property type="entry name" value="ATPase_AAA_core"/>
</dbReference>
<evidence type="ECO:0000256" key="2">
    <source>
        <dbReference type="ARBA" id="ARBA00022741"/>
    </source>
</evidence>
<dbReference type="InterPro" id="IPR003593">
    <property type="entry name" value="AAA+_ATPase"/>
</dbReference>
<dbReference type="InterPro" id="IPR050773">
    <property type="entry name" value="CbxX/CfxQ_RuBisCO_ESX"/>
</dbReference>
<dbReference type="RefSeq" id="WP_199574818.1">
    <property type="nucleotide sequence ID" value="NZ_JAENBO010000001.1"/>
</dbReference>
<evidence type="ECO:0000256" key="3">
    <source>
        <dbReference type="ARBA" id="ARBA00022840"/>
    </source>
</evidence>
<dbReference type="Proteomes" id="UP000653045">
    <property type="component" value="Unassembled WGS sequence"/>
</dbReference>
<dbReference type="PANTHER" id="PTHR43392:SF2">
    <property type="entry name" value="AAA-TYPE ATPASE FAMILY PROTEIN _ ANKYRIN REPEAT FAMILY PROTEIN"/>
    <property type="match status" value="1"/>
</dbReference>
<organism evidence="5 6">
    <name type="scientific">Streptococcus pacificus</name>
    <dbReference type="NCBI Taxonomy" id="2740577"/>
    <lineage>
        <taxon>Bacteria</taxon>
        <taxon>Bacillati</taxon>
        <taxon>Bacillota</taxon>
        <taxon>Bacilli</taxon>
        <taxon>Lactobacillales</taxon>
        <taxon>Streptococcaceae</taxon>
        <taxon>Streptococcus</taxon>
    </lineage>
</organism>
<dbReference type="InterPro" id="IPR027417">
    <property type="entry name" value="P-loop_NTPase"/>
</dbReference>
<comment type="caution">
    <text evidence="5">The sequence shown here is derived from an EMBL/GenBank/DDBJ whole genome shotgun (WGS) entry which is preliminary data.</text>
</comment>
<dbReference type="SMART" id="SM00382">
    <property type="entry name" value="AAA"/>
    <property type="match status" value="1"/>
</dbReference>
<dbReference type="Gene3D" id="3.40.50.300">
    <property type="entry name" value="P-loop containing nucleotide triphosphate hydrolases"/>
    <property type="match status" value="1"/>
</dbReference>
<evidence type="ECO:0000313" key="5">
    <source>
        <dbReference type="EMBL" id="MBJ8325256.1"/>
    </source>
</evidence>
<dbReference type="PRINTS" id="PR00819">
    <property type="entry name" value="CBXCFQXSUPER"/>
</dbReference>
<feature type="domain" description="AAA+ ATPase" evidence="4">
    <location>
        <begin position="237"/>
        <end position="374"/>
    </location>
</feature>
<accession>A0ABS0ZGX1</accession>
<dbReference type="EMBL" id="JAENBO010000001">
    <property type="protein sequence ID" value="MBJ8325256.1"/>
    <property type="molecule type" value="Genomic_DNA"/>
</dbReference>
<sequence>MNIDVKNAIDKLLLACKSAQSVLTSDKKMADLIEMVVQDIISFITIISISEAEDRVKHFKETYLDTSLREIKIPNKVNQFPSSFEILCLADKTLLTKKDIQLSPLYIETIIELGKYYSFSKYDKKQIDVKKFKDYLKGLNDYLSQTVTNIESTSERQKQNTDSNEQKVFFEESSVNLSSSSHQSEIPEEKEETIEELLENLNQLIGLSEVKQEVNTLVNLLKIKKIREERGFKTANISKHLVFLGNPGTGKTTIARLISKIYKQLGILDKGQLVEVDRAGLVAGYVGQTALKTKEKIDEAMGGILFIDEAYTLIKGGSDFGQEAIDTILKAMEDNRENFVVIVAGYPEPMAEFLESNPGLKSRFNKTISFEDYNEEELFEIFELFCRSNDMRLANNAIESFKEYLKQLNENKPKNFANGRTMRNLFERAVSNQANRLAQLVEITDNELNEMTIEDLDLTHIIIN</sequence>
<keyword evidence="3" id="KW-0067">ATP-binding</keyword>